<comment type="caution">
    <text evidence="2">The sequence shown here is derived from an EMBL/GenBank/DDBJ whole genome shotgun (WGS) entry which is preliminary data.</text>
</comment>
<name>A0A2S6HF66_9GAMM</name>
<dbReference type="Proteomes" id="UP000240010">
    <property type="component" value="Unassembled WGS sequence"/>
</dbReference>
<feature type="chain" id="PRO_5015760319" description="TonB C-terminal domain-containing protein" evidence="1">
    <location>
        <begin position="19"/>
        <end position="131"/>
    </location>
</feature>
<evidence type="ECO:0000256" key="1">
    <source>
        <dbReference type="SAM" id="SignalP"/>
    </source>
</evidence>
<proteinExistence type="predicted"/>
<dbReference type="EMBL" id="PTIZ01000004">
    <property type="protein sequence ID" value="PPK76031.1"/>
    <property type="molecule type" value="Genomic_DNA"/>
</dbReference>
<evidence type="ECO:0000313" key="3">
    <source>
        <dbReference type="Proteomes" id="UP000240010"/>
    </source>
</evidence>
<evidence type="ECO:0008006" key="4">
    <source>
        <dbReference type="Google" id="ProtNLM"/>
    </source>
</evidence>
<dbReference type="RefSeq" id="WP_104428540.1">
    <property type="nucleotide sequence ID" value="NZ_PTIZ01000004.1"/>
</dbReference>
<keyword evidence="1" id="KW-0732">Signal</keyword>
<dbReference type="AlphaFoldDB" id="A0A2S6HF66"/>
<gene>
    <name evidence="2" type="ORF">B0F87_104121</name>
</gene>
<reference evidence="2 3" key="1">
    <citation type="submission" date="2018-02" db="EMBL/GenBank/DDBJ databases">
        <title>Subsurface microbial communities from deep shales in Ohio and West Virginia, USA.</title>
        <authorList>
            <person name="Wrighton K."/>
        </authorList>
    </citation>
    <scope>NUCLEOTIDE SEQUENCE [LARGE SCALE GENOMIC DNA]</scope>
    <source>
        <strain evidence="2 3">OWC-DMM</strain>
    </source>
</reference>
<organism evidence="2 3">
    <name type="scientific">Methylobacter tundripaludum</name>
    <dbReference type="NCBI Taxonomy" id="173365"/>
    <lineage>
        <taxon>Bacteria</taxon>
        <taxon>Pseudomonadati</taxon>
        <taxon>Pseudomonadota</taxon>
        <taxon>Gammaproteobacteria</taxon>
        <taxon>Methylococcales</taxon>
        <taxon>Methylococcaceae</taxon>
        <taxon>Methylobacter</taxon>
    </lineage>
</organism>
<protein>
    <recommendedName>
        <fullName evidence="4">TonB C-terminal domain-containing protein</fullName>
    </recommendedName>
</protein>
<evidence type="ECO:0000313" key="2">
    <source>
        <dbReference type="EMBL" id="PPK76031.1"/>
    </source>
</evidence>
<feature type="signal peptide" evidence="1">
    <location>
        <begin position="1"/>
        <end position="18"/>
    </location>
</feature>
<sequence length="131" mass="14174">MKLSIIILASLLAFVAFAEDESFGARVQRAKLAEASPDGAAYQKILWKLIGDYTASVMQQCFPKGAKTDTNVFTLVGDVGHDSKLHKVEVRPATPMSRCFANAFAAAPFLQPSVTFDANGVPLEIDMKIKP</sequence>
<accession>A0A2S6HF66</accession>